<dbReference type="Pfam" id="PF25431">
    <property type="entry name" value="zf-C17orf113"/>
    <property type="match status" value="1"/>
</dbReference>
<name>A0A397TEF5_9GLOM</name>
<evidence type="ECO:0000259" key="1">
    <source>
        <dbReference type="Pfam" id="PF25431"/>
    </source>
</evidence>
<sequence>MHYELYRFYGINISFAKEGSKNIGKKLVIQEHNNSNRHKEALKKESNRLAIIKVTSNAINHINKYVESLMKIIYSMVQNNLPLNQFFQLIQLEHALESPNLISNLNSITYENLTSAKDLLSAIFSSIKKELWNELNETTNIGIMIDESINISI</sequence>
<evidence type="ECO:0000313" key="3">
    <source>
        <dbReference type="Proteomes" id="UP000265703"/>
    </source>
</evidence>
<dbReference type="AlphaFoldDB" id="A0A397TEF5"/>
<dbReference type="STRING" id="658196.A0A397TEF5"/>
<dbReference type="OrthoDB" id="2441937at2759"/>
<dbReference type="EMBL" id="QKYT01000072">
    <property type="protein sequence ID" value="RIA94855.1"/>
    <property type="molecule type" value="Genomic_DNA"/>
</dbReference>
<reference evidence="2 3" key="1">
    <citation type="submission" date="2018-06" db="EMBL/GenBank/DDBJ databases">
        <title>Comparative genomics reveals the genomic features of Rhizophagus irregularis, R. cerebriforme, R. diaphanum and Gigaspora rosea, and their symbiotic lifestyle signature.</title>
        <authorList>
            <person name="Morin E."/>
            <person name="San Clemente H."/>
            <person name="Chen E.C.H."/>
            <person name="De La Providencia I."/>
            <person name="Hainaut M."/>
            <person name="Kuo A."/>
            <person name="Kohler A."/>
            <person name="Murat C."/>
            <person name="Tang N."/>
            <person name="Roy S."/>
            <person name="Loubradou J."/>
            <person name="Henrissat B."/>
            <person name="Grigoriev I.V."/>
            <person name="Corradi N."/>
            <person name="Roux C."/>
            <person name="Martin F.M."/>
        </authorList>
    </citation>
    <scope>NUCLEOTIDE SEQUENCE [LARGE SCALE GENOMIC DNA]</scope>
    <source>
        <strain evidence="2 3">DAOM 227022</strain>
    </source>
</reference>
<proteinExistence type="predicted"/>
<dbReference type="PANTHER" id="PTHR46880:SF5">
    <property type="entry name" value="DUF4371 DOMAIN-CONTAINING PROTEIN"/>
    <property type="match status" value="1"/>
</dbReference>
<dbReference type="Proteomes" id="UP000265703">
    <property type="component" value="Unassembled WGS sequence"/>
</dbReference>
<accession>A0A397TEF5</accession>
<organism evidence="2 3">
    <name type="scientific">Glomus cerebriforme</name>
    <dbReference type="NCBI Taxonomy" id="658196"/>
    <lineage>
        <taxon>Eukaryota</taxon>
        <taxon>Fungi</taxon>
        <taxon>Fungi incertae sedis</taxon>
        <taxon>Mucoromycota</taxon>
        <taxon>Glomeromycotina</taxon>
        <taxon>Glomeromycetes</taxon>
        <taxon>Glomerales</taxon>
        <taxon>Glomeraceae</taxon>
        <taxon>Glomus</taxon>
    </lineage>
</organism>
<dbReference type="PANTHER" id="PTHR46880">
    <property type="entry name" value="RAS-ASSOCIATING DOMAIN-CONTAINING PROTEIN"/>
    <property type="match status" value="1"/>
</dbReference>
<feature type="domain" description="C17orf113 probable zinc finger" evidence="1">
    <location>
        <begin position="14"/>
        <end position="48"/>
    </location>
</feature>
<dbReference type="InterPro" id="IPR057456">
    <property type="entry name" value="Znf_C17orf113"/>
</dbReference>
<gene>
    <name evidence="2" type="ORF">C1645_817445</name>
</gene>
<protein>
    <recommendedName>
        <fullName evidence="1">C17orf113 probable zinc finger domain-containing protein</fullName>
    </recommendedName>
</protein>
<comment type="caution">
    <text evidence="2">The sequence shown here is derived from an EMBL/GenBank/DDBJ whole genome shotgun (WGS) entry which is preliminary data.</text>
</comment>
<keyword evidence="3" id="KW-1185">Reference proteome</keyword>
<evidence type="ECO:0000313" key="2">
    <source>
        <dbReference type="EMBL" id="RIA94855.1"/>
    </source>
</evidence>